<protein>
    <submittedName>
        <fullName evidence="1">3-hydroxymyristoyl/3-hydroxydecanoyl-(Acyl carrier protein) dehydratase</fullName>
    </submittedName>
</protein>
<evidence type="ECO:0000313" key="1">
    <source>
        <dbReference type="EMBL" id="SHE37877.1"/>
    </source>
</evidence>
<dbReference type="Gene3D" id="3.10.129.10">
    <property type="entry name" value="Hotdog Thioesterase"/>
    <property type="match status" value="1"/>
</dbReference>
<reference evidence="2" key="1">
    <citation type="submission" date="2016-11" db="EMBL/GenBank/DDBJ databases">
        <authorList>
            <person name="Varghese N."/>
            <person name="Submissions S."/>
        </authorList>
    </citation>
    <scope>NUCLEOTIDE SEQUENCE [LARGE SCALE GENOMIC DNA]</scope>
    <source>
        <strain evidence="2">YR203</strain>
    </source>
</reference>
<dbReference type="InterPro" id="IPR016776">
    <property type="entry name" value="ApeP-like_dehydratase"/>
</dbReference>
<sequence length="143" mass="15767">MKHQLPTSDQDFVGSLIPQRFPFVMVHELTEYSENHLVSGFEIKDDHIFIQNGTFQASGLIEHQAQSVALHTGYKYYLLGKDAPTGYIGAIKSFEAESLPKTGDRLVSEVTILNEVMGVTLVDIVTKLNGGVIAKSQMKTAVK</sequence>
<gene>
    <name evidence="1" type="ORF">SAMN02787073_0232</name>
</gene>
<dbReference type="InterPro" id="IPR029069">
    <property type="entry name" value="HotDog_dom_sf"/>
</dbReference>
<organism evidence="1 2">
    <name type="scientific">Chryseobacterium vrystaatense</name>
    <dbReference type="NCBI Taxonomy" id="307480"/>
    <lineage>
        <taxon>Bacteria</taxon>
        <taxon>Pseudomonadati</taxon>
        <taxon>Bacteroidota</taxon>
        <taxon>Flavobacteriia</taxon>
        <taxon>Flavobacteriales</taxon>
        <taxon>Weeksellaceae</taxon>
        <taxon>Chryseobacterium group</taxon>
        <taxon>Chryseobacterium</taxon>
    </lineage>
</organism>
<dbReference type="Pfam" id="PF22817">
    <property type="entry name" value="ApeP-like"/>
    <property type="match status" value="1"/>
</dbReference>
<evidence type="ECO:0000313" key="2">
    <source>
        <dbReference type="Proteomes" id="UP000184108"/>
    </source>
</evidence>
<proteinExistence type="predicted"/>
<name>A0A1M4T0T9_9FLAO</name>
<dbReference type="SUPFAM" id="SSF54637">
    <property type="entry name" value="Thioesterase/thiol ester dehydrase-isomerase"/>
    <property type="match status" value="1"/>
</dbReference>
<dbReference type="EMBL" id="FQVE01000001">
    <property type="protein sequence ID" value="SHE37877.1"/>
    <property type="molecule type" value="Genomic_DNA"/>
</dbReference>
<dbReference type="AlphaFoldDB" id="A0A1M4T0T9"/>
<dbReference type="RefSeq" id="WP_073170373.1">
    <property type="nucleotide sequence ID" value="NZ_FQVE01000001.1"/>
</dbReference>
<dbReference type="Proteomes" id="UP000184108">
    <property type="component" value="Unassembled WGS sequence"/>
</dbReference>
<accession>A0A1M4T0T9</accession>